<feature type="binding site" evidence="10">
    <location>
        <position position="334"/>
    </location>
    <ligand>
        <name>thiamine diphosphate</name>
        <dbReference type="ChEBI" id="CHEBI:58937"/>
    </ligand>
</feature>
<comment type="catalytic activity">
    <reaction evidence="10">
        <text>D-glyceraldehyde 3-phosphate + pyruvate + H(+) = 1-deoxy-D-xylulose 5-phosphate + CO2</text>
        <dbReference type="Rhea" id="RHEA:12605"/>
        <dbReference type="ChEBI" id="CHEBI:15361"/>
        <dbReference type="ChEBI" id="CHEBI:15378"/>
        <dbReference type="ChEBI" id="CHEBI:16526"/>
        <dbReference type="ChEBI" id="CHEBI:57792"/>
        <dbReference type="ChEBI" id="CHEBI:59776"/>
        <dbReference type="EC" id="2.2.1.7"/>
    </reaction>
</comment>
<accession>A0ABT7WAX1</accession>
<evidence type="ECO:0000256" key="1">
    <source>
        <dbReference type="ARBA" id="ARBA00004980"/>
    </source>
</evidence>
<keyword evidence="8 10" id="KW-0786">Thiamine pyrophosphate</keyword>
<comment type="subunit">
    <text evidence="3 10">Homodimer.</text>
</comment>
<evidence type="ECO:0000313" key="12">
    <source>
        <dbReference type="EMBL" id="MDM9630059.1"/>
    </source>
</evidence>
<dbReference type="PANTHER" id="PTHR43322:SF5">
    <property type="entry name" value="1-DEOXY-D-XYLULOSE-5-PHOSPHATE SYNTHASE, CHLOROPLASTIC"/>
    <property type="match status" value="1"/>
</dbReference>
<dbReference type="Proteomes" id="UP001174839">
    <property type="component" value="Unassembled WGS sequence"/>
</dbReference>
<dbReference type="CDD" id="cd07033">
    <property type="entry name" value="TPP_PYR_DXS_TK_like"/>
    <property type="match status" value="1"/>
</dbReference>
<evidence type="ECO:0000256" key="7">
    <source>
        <dbReference type="ARBA" id="ARBA00022977"/>
    </source>
</evidence>
<dbReference type="Pfam" id="PF13292">
    <property type="entry name" value="DXP_synthase_N"/>
    <property type="match status" value="2"/>
</dbReference>
<evidence type="ECO:0000313" key="13">
    <source>
        <dbReference type="Proteomes" id="UP001174839"/>
    </source>
</evidence>
<keyword evidence="7 10" id="KW-0784">Thiamine biosynthesis</keyword>
<comment type="similarity">
    <text evidence="2 10">Belongs to the transketolase family. DXPS subfamily.</text>
</comment>
<dbReference type="Gene3D" id="3.40.50.920">
    <property type="match status" value="1"/>
</dbReference>
<evidence type="ECO:0000259" key="11">
    <source>
        <dbReference type="SMART" id="SM00861"/>
    </source>
</evidence>
<dbReference type="RefSeq" id="WP_289723423.1">
    <property type="nucleotide sequence ID" value="NZ_JAUDUY010000001.1"/>
</dbReference>
<dbReference type="SUPFAM" id="SSF52922">
    <property type="entry name" value="TK C-terminal domain-like"/>
    <property type="match status" value="1"/>
</dbReference>
<feature type="binding site" evidence="10">
    <location>
        <begin position="114"/>
        <end position="116"/>
    </location>
    <ligand>
        <name>thiamine diphosphate</name>
        <dbReference type="ChEBI" id="CHEBI:58937"/>
    </ligand>
</feature>
<keyword evidence="9 10" id="KW-0414">Isoprene biosynthesis</keyword>
<dbReference type="InterPro" id="IPR029061">
    <property type="entry name" value="THDP-binding"/>
</dbReference>
<feature type="binding site" evidence="10">
    <location>
        <position position="175"/>
    </location>
    <ligand>
        <name>Mg(2+)</name>
        <dbReference type="ChEBI" id="CHEBI:18420"/>
    </ligand>
</feature>
<dbReference type="SUPFAM" id="SSF52518">
    <property type="entry name" value="Thiamin diphosphate-binding fold (THDP-binding)"/>
    <property type="match status" value="2"/>
</dbReference>
<evidence type="ECO:0000256" key="8">
    <source>
        <dbReference type="ARBA" id="ARBA00023052"/>
    </source>
</evidence>
<protein>
    <recommendedName>
        <fullName evidence="10">1-deoxy-D-xylulose-5-phosphate synthase</fullName>
        <ecNumber evidence="10">2.2.1.7</ecNumber>
    </recommendedName>
    <alternativeName>
        <fullName evidence="10">1-deoxyxylulose-5-phosphate synthase</fullName>
        <shortName evidence="10">DXP synthase</shortName>
        <shortName evidence="10">DXPS</shortName>
    </alternativeName>
</protein>
<name>A0ABT7WAX1_9FLAO</name>
<evidence type="ECO:0000256" key="9">
    <source>
        <dbReference type="ARBA" id="ARBA00023229"/>
    </source>
</evidence>
<reference evidence="12" key="1">
    <citation type="submission" date="2023-06" db="EMBL/GenBank/DDBJ databases">
        <title>Robiginitalea aurantiacus sp. nov. and Algoriphagus sediminis sp. nov., isolated from coastal sediment.</title>
        <authorList>
            <person name="Zhou Z.Y."/>
            <person name="An J."/>
            <person name="Jia Y.W."/>
            <person name="Du Z.J."/>
        </authorList>
    </citation>
    <scope>NUCLEOTIDE SEQUENCE</scope>
    <source>
        <strain evidence="12">M39</strain>
    </source>
</reference>
<keyword evidence="5 10" id="KW-0479">Metal-binding</keyword>
<feature type="binding site" evidence="10">
    <location>
        <begin position="147"/>
        <end position="148"/>
    </location>
    <ligand>
        <name>thiamine diphosphate</name>
        <dbReference type="ChEBI" id="CHEBI:58937"/>
    </ligand>
</feature>
<dbReference type="InterPro" id="IPR009014">
    <property type="entry name" value="Transketo_C/PFOR_II"/>
</dbReference>
<dbReference type="Gene3D" id="3.40.50.970">
    <property type="match status" value="2"/>
</dbReference>
<organism evidence="12 13">
    <name type="scientific">Robiginitalea aurantiaca</name>
    <dbReference type="NCBI Taxonomy" id="3056915"/>
    <lineage>
        <taxon>Bacteria</taxon>
        <taxon>Pseudomonadati</taxon>
        <taxon>Bacteroidota</taxon>
        <taxon>Flavobacteriia</taxon>
        <taxon>Flavobacteriales</taxon>
        <taxon>Flavobacteriaceae</taxon>
        <taxon>Robiginitalea</taxon>
    </lineage>
</organism>
<dbReference type="CDD" id="cd02007">
    <property type="entry name" value="TPP_DXS"/>
    <property type="match status" value="1"/>
</dbReference>
<dbReference type="InterPro" id="IPR033248">
    <property type="entry name" value="Transketolase_C"/>
</dbReference>
<keyword evidence="13" id="KW-1185">Reference proteome</keyword>
<dbReference type="InterPro" id="IPR005477">
    <property type="entry name" value="Dxylulose-5-P_synthase"/>
</dbReference>
<dbReference type="PANTHER" id="PTHR43322">
    <property type="entry name" value="1-D-DEOXYXYLULOSE 5-PHOSPHATE SYNTHASE-RELATED"/>
    <property type="match status" value="1"/>
</dbReference>
<feature type="domain" description="Transketolase-like pyrimidine-binding" evidence="11">
    <location>
        <begin position="283"/>
        <end position="447"/>
    </location>
</feature>
<dbReference type="HAMAP" id="MF_00315">
    <property type="entry name" value="DXP_synth"/>
    <property type="match status" value="1"/>
</dbReference>
<dbReference type="InterPro" id="IPR005475">
    <property type="entry name" value="Transketolase-like_Pyr-bd"/>
</dbReference>
<comment type="function">
    <text evidence="10">Catalyzes the acyloin condensation reaction between C atoms 2 and 3 of pyruvate and glyceraldehyde 3-phosphate to yield 1-deoxy-D-xylulose-5-phosphate (DXP).</text>
</comment>
<evidence type="ECO:0000256" key="5">
    <source>
        <dbReference type="ARBA" id="ARBA00022723"/>
    </source>
</evidence>
<comment type="caution">
    <text evidence="12">The sequence shown here is derived from an EMBL/GenBank/DDBJ whole genome shotgun (WGS) entry which is preliminary data.</text>
</comment>
<keyword evidence="6 10" id="KW-0460">Magnesium</keyword>
<dbReference type="GO" id="GO:0008661">
    <property type="term" value="F:1-deoxy-D-xylulose-5-phosphate synthase activity"/>
    <property type="evidence" value="ECO:0007669"/>
    <property type="project" value="UniProtKB-EC"/>
</dbReference>
<evidence type="ECO:0000256" key="10">
    <source>
        <dbReference type="HAMAP-Rule" id="MF_00315"/>
    </source>
</evidence>
<feature type="binding site" evidence="10">
    <location>
        <position position="175"/>
    </location>
    <ligand>
        <name>thiamine diphosphate</name>
        <dbReference type="ChEBI" id="CHEBI:58937"/>
    </ligand>
</feature>
<dbReference type="EMBL" id="JAUDUY010000001">
    <property type="protein sequence ID" value="MDM9630059.1"/>
    <property type="molecule type" value="Genomic_DNA"/>
</dbReference>
<evidence type="ECO:0000256" key="4">
    <source>
        <dbReference type="ARBA" id="ARBA00022679"/>
    </source>
</evidence>
<comment type="cofactor">
    <cofactor evidence="10">
        <name>thiamine diphosphate</name>
        <dbReference type="ChEBI" id="CHEBI:58937"/>
    </cofactor>
    <text evidence="10">Binds 1 thiamine pyrophosphate per subunit.</text>
</comment>
<comment type="caution">
    <text evidence="10">Lacks conserved residue(s) required for the propagation of feature annotation.</text>
</comment>
<comment type="cofactor">
    <cofactor evidence="10">
        <name>Mg(2+)</name>
        <dbReference type="ChEBI" id="CHEBI:18420"/>
    </cofactor>
    <text evidence="10">Binds 1 Mg(2+) ion per subunit.</text>
</comment>
<feature type="binding site" evidence="10">
    <location>
        <position position="73"/>
    </location>
    <ligand>
        <name>thiamine diphosphate</name>
        <dbReference type="ChEBI" id="CHEBI:58937"/>
    </ligand>
</feature>
<dbReference type="Pfam" id="PF02779">
    <property type="entry name" value="Transket_pyr"/>
    <property type="match status" value="1"/>
</dbReference>
<dbReference type="NCBIfam" id="NF003933">
    <property type="entry name" value="PRK05444.2-2"/>
    <property type="match status" value="1"/>
</dbReference>
<dbReference type="EC" id="2.2.1.7" evidence="10"/>
<keyword evidence="4 10" id="KW-0808">Transferase</keyword>
<comment type="pathway">
    <text evidence="1 10">Metabolic intermediate biosynthesis; 1-deoxy-D-xylulose 5-phosphate biosynthesis; 1-deoxy-D-xylulose 5-phosphate from D-glyceraldehyde 3-phosphate and pyruvate: step 1/1.</text>
</comment>
<sequence length="587" mass="64237">MKLLSEINSPEDLRKLSENQLPDLARELRRFIIDVVSVKEGHLGASLGVIELTIALHYVFNTPEDRLIWDVGHQAYGHKILTGRRDQFDSIRQKEGLSGFPKRDESIFDAFGTGHASTSISALLGMALAARLSGAPNREHIAVIGDASIAGGMAFEALNHAGVAEANLLVILNDNAIGIDPSVGALKTFLNRKKQGMPGEGNLFESLNLNYSGPVDGHDLPAVLQELKRLKGKPGPRLLHLITTKGKGLRQAEENQVTYHAPGRFDKTTGELIRGEKDKEIGPKYQDIFGHTLVALAAQNPKIVGITPAMPTGSSMKFMMDAFPDRAFDVGIAEQHAVTLAAGMACEGLIPYCAIYSTFLQRGYDQVIHDVALQNLPVIFCLDRAGLVGKDGATHHGVFDIAYLRCIPNITVMAPMNGVELRNMLYTAQREARGPMAIRYPRGYSDHPDWEHPFETIPLGKARKLKSGNRIAILSFGTLGQEVTRALDRVDTPEAFGHFDFRFAKPLDTDMLKEIASRYERIVTLEDGCLSGGFGSAVLEYISDKGYAIPVSRLGIAEDFISHGSPQELYREQGLDTEGLIRSLNGF</sequence>
<feature type="binding site" evidence="10">
    <location>
        <position position="146"/>
    </location>
    <ligand>
        <name>Mg(2+)</name>
        <dbReference type="ChEBI" id="CHEBI:18420"/>
    </ligand>
</feature>
<evidence type="ECO:0000256" key="3">
    <source>
        <dbReference type="ARBA" id="ARBA00011738"/>
    </source>
</evidence>
<proteinExistence type="inferred from homology"/>
<dbReference type="Pfam" id="PF02780">
    <property type="entry name" value="Transketolase_C"/>
    <property type="match status" value="1"/>
</dbReference>
<evidence type="ECO:0000256" key="6">
    <source>
        <dbReference type="ARBA" id="ARBA00022842"/>
    </source>
</evidence>
<evidence type="ECO:0000256" key="2">
    <source>
        <dbReference type="ARBA" id="ARBA00011081"/>
    </source>
</evidence>
<dbReference type="SMART" id="SM00861">
    <property type="entry name" value="Transket_pyr"/>
    <property type="match status" value="1"/>
</dbReference>
<gene>
    <name evidence="10" type="primary">dxs</name>
    <name evidence="12" type="ORF">QU605_01155</name>
</gene>